<evidence type="ECO:0000313" key="1">
    <source>
        <dbReference type="EMBL" id="MBD2502516.1"/>
    </source>
</evidence>
<gene>
    <name evidence="1" type="ORF">H6G83_18180</name>
</gene>
<organism evidence="1 2">
    <name type="scientific">Anabaena azotica FACHB-119</name>
    <dbReference type="NCBI Taxonomy" id="947527"/>
    <lineage>
        <taxon>Bacteria</taxon>
        <taxon>Bacillati</taxon>
        <taxon>Cyanobacteriota</taxon>
        <taxon>Cyanophyceae</taxon>
        <taxon>Nostocales</taxon>
        <taxon>Nostocaceae</taxon>
        <taxon>Anabaena</taxon>
        <taxon>Anabaena azotica</taxon>
    </lineage>
</organism>
<evidence type="ECO:0000313" key="2">
    <source>
        <dbReference type="Proteomes" id="UP000661112"/>
    </source>
</evidence>
<dbReference type="RefSeq" id="WP_190474833.1">
    <property type="nucleotide sequence ID" value="NZ_JACJSG010000024.1"/>
</dbReference>
<proteinExistence type="predicted"/>
<sequence length="817" mass="89221">MKSSLALTGINLPNDIKLKLESLDYINITLSNSETYLDFNHDLQINLEQIFDIHSTVPYMDVALDRIIIEIFGSHEIKISSAKYRIYKNSQEIEISFKGLLNKQNIELNFGKQTTLKYKLPKNFSLSYLKNTVPIINDIKLSNPELILTNLGYSFTHFQLGCINLIRGLNFIGDIDFKNIQTNFSSFIHQSLGINHLGAVISFNPVGQVSLTGNIAGNIQLFSQQQFKAIFNNLLICLNIGSDLEPTFGLTGNLILQGYDPTQENEPKLFLCGNLSLEPESLTAFFSQQSEKSWCNPYGLVGTEFRNVRFQGGGTYLPPYFDNFGFIGDLKWEKSDFEVAFLMDTNDPERLALVLNPRQAVCLTDLWRGPVTSFLANQVGYSVDLVNKALGLLENLVNLNIEPIDGDGDGQLNSLIKYVPFPTTIAGQAIAEGLEINGRINAWGHQATLILQSDKTFNNVGGSLKVAEIDLGFIKIKGSDDDSLDLSLKVTPSEQYLQGDGYVEILGNEIANVEFKITPTNATFKNFDLSLAKLLSIDVDALNIDIKSRSGSGSGTISVLGNHLAGITFDITPNSVNLKNVKLSLLGFLTFTIPSLTVNLENKSASGTAHIIAFNQSLGSGTLSFDNQKVSLNDVAINLVNIIKLNVPNFQLDLPKRKLFGVGDITLLGKEFTTLGISLNESGFQAASNFNFGILAFNGATVTLGKGTNGNINNSASIAGNLKFLGYTFINMTASVDSSKLTTSGSLNFANVLLLKGVNNQKNATITLKKGKNGIYNSVSIVGSFYLLNQELTSLSISHNHGTVKILGIKVLSNNTK</sequence>
<dbReference type="Proteomes" id="UP000661112">
    <property type="component" value="Unassembled WGS sequence"/>
</dbReference>
<name>A0ABR8D6E3_9NOST</name>
<protein>
    <recommendedName>
        <fullName evidence="3">Na-Ca exchanger/integrin-beta4</fullName>
    </recommendedName>
</protein>
<reference evidence="1 2" key="1">
    <citation type="journal article" date="2020" name="ISME J.">
        <title>Comparative genomics reveals insights into cyanobacterial evolution and habitat adaptation.</title>
        <authorList>
            <person name="Chen M.Y."/>
            <person name="Teng W.K."/>
            <person name="Zhao L."/>
            <person name="Hu C.X."/>
            <person name="Zhou Y.K."/>
            <person name="Han B.P."/>
            <person name="Song L.R."/>
            <person name="Shu W.S."/>
        </authorList>
    </citation>
    <scope>NUCLEOTIDE SEQUENCE [LARGE SCALE GENOMIC DNA]</scope>
    <source>
        <strain evidence="1 2">FACHB-119</strain>
    </source>
</reference>
<comment type="caution">
    <text evidence="1">The sequence shown here is derived from an EMBL/GenBank/DDBJ whole genome shotgun (WGS) entry which is preliminary data.</text>
</comment>
<accession>A0ABR8D6E3</accession>
<dbReference type="EMBL" id="JACJSG010000024">
    <property type="protein sequence ID" value="MBD2502516.1"/>
    <property type="molecule type" value="Genomic_DNA"/>
</dbReference>
<keyword evidence="2" id="KW-1185">Reference proteome</keyword>
<evidence type="ECO:0008006" key="3">
    <source>
        <dbReference type="Google" id="ProtNLM"/>
    </source>
</evidence>